<sequence>MSFSTTAPCLGTRMSRLEAKPLEWLNLQAIECKRTKPEAASPSIKKGNHSYAEVASILKMDGAHLPGIVNPAQLAWWIKMSLMDHKLSNTKAMVIEVCMLLKFCAVYECVSYMWINE</sequence>
<reference evidence="1 2" key="1">
    <citation type="submission" date="2024-03" db="EMBL/GenBank/DDBJ databases">
        <authorList>
            <person name="Gkanogiannis A."/>
            <person name="Becerra Lopez-Lavalle L."/>
        </authorList>
    </citation>
    <scope>NUCLEOTIDE SEQUENCE [LARGE SCALE GENOMIC DNA]</scope>
</reference>
<protein>
    <submittedName>
        <fullName evidence="1">Uncharacterized protein</fullName>
    </submittedName>
</protein>
<evidence type="ECO:0000313" key="1">
    <source>
        <dbReference type="EMBL" id="CAK9329209.1"/>
    </source>
</evidence>
<dbReference type="EMBL" id="OZ021743">
    <property type="protein sequence ID" value="CAK9329209.1"/>
    <property type="molecule type" value="Genomic_DNA"/>
</dbReference>
<gene>
    <name evidence="1" type="ORF">CITCOLO1_LOCUS21649</name>
</gene>
<organism evidence="1 2">
    <name type="scientific">Citrullus colocynthis</name>
    <name type="common">colocynth</name>
    <dbReference type="NCBI Taxonomy" id="252529"/>
    <lineage>
        <taxon>Eukaryota</taxon>
        <taxon>Viridiplantae</taxon>
        <taxon>Streptophyta</taxon>
        <taxon>Embryophyta</taxon>
        <taxon>Tracheophyta</taxon>
        <taxon>Spermatophyta</taxon>
        <taxon>Magnoliopsida</taxon>
        <taxon>eudicotyledons</taxon>
        <taxon>Gunneridae</taxon>
        <taxon>Pentapetalae</taxon>
        <taxon>rosids</taxon>
        <taxon>fabids</taxon>
        <taxon>Cucurbitales</taxon>
        <taxon>Cucurbitaceae</taxon>
        <taxon>Benincaseae</taxon>
        <taxon>Citrullus</taxon>
    </lineage>
</organism>
<accession>A0ABP0Z8U6</accession>
<dbReference type="PANTHER" id="PTHR34657:SF4">
    <property type="entry name" value="EMBRYO SAC DEVELOPMENT ARREST 6"/>
    <property type="match status" value="1"/>
</dbReference>
<dbReference type="Proteomes" id="UP001642487">
    <property type="component" value="Chromosome 9"/>
</dbReference>
<dbReference type="PANTHER" id="PTHR34657">
    <property type="entry name" value="EMBRYO SAC DEVELOPMENT ARREST 6"/>
    <property type="match status" value="1"/>
</dbReference>
<proteinExistence type="predicted"/>
<evidence type="ECO:0000313" key="2">
    <source>
        <dbReference type="Proteomes" id="UP001642487"/>
    </source>
</evidence>
<name>A0ABP0Z8U6_9ROSI</name>
<keyword evidence="2" id="KW-1185">Reference proteome</keyword>